<sequence length="254" mass="30098">MSEKNKNNFSYWFHKVKNCGIKVPESVVIEVPEMVQRSFWCYDSGLPEKEWNKNIDDFLEKNVIKIFDKHPILFCKNATFSNKFSFKNCISRKDNIKNNIMEINYAALLLGAGGLDEIVLRKVIPCDKSKTPCIYEGMPLQSEFRVFYDFDSKKILYIENYWNYEYCIKSMHNATDKIIFEHERVRLERDYEKYKGEVLKLVSEKMKEVELIGNWSVDILLDEKGDFWLIDMAIAENSAYWDKRKVEKALKLKG</sequence>
<organism evidence="1">
    <name type="scientific">Siphoviridae sp. ctq1q8</name>
    <dbReference type="NCBI Taxonomy" id="2826467"/>
    <lineage>
        <taxon>Viruses</taxon>
        <taxon>Duplodnaviria</taxon>
        <taxon>Heunggongvirae</taxon>
        <taxon>Uroviricota</taxon>
        <taxon>Caudoviricetes</taxon>
    </lineage>
</organism>
<proteinExistence type="predicted"/>
<accession>A0A8S5MFJ2</accession>
<evidence type="ECO:0000313" key="1">
    <source>
        <dbReference type="EMBL" id="DAD81105.1"/>
    </source>
</evidence>
<reference evidence="1" key="1">
    <citation type="journal article" date="2021" name="Proc. Natl. Acad. Sci. U.S.A.">
        <title>A Catalog of Tens of Thousands of Viruses from Human Metagenomes Reveals Hidden Associations with Chronic Diseases.</title>
        <authorList>
            <person name="Tisza M.J."/>
            <person name="Buck C.B."/>
        </authorList>
    </citation>
    <scope>NUCLEOTIDE SEQUENCE</scope>
    <source>
        <strain evidence="1">Ctq1q8</strain>
    </source>
</reference>
<evidence type="ECO:0008006" key="2">
    <source>
        <dbReference type="Google" id="ProtNLM"/>
    </source>
</evidence>
<dbReference type="EMBL" id="BK014895">
    <property type="protein sequence ID" value="DAD81105.1"/>
    <property type="molecule type" value="Genomic_DNA"/>
</dbReference>
<name>A0A8S5MFJ2_9CAUD</name>
<protein>
    <recommendedName>
        <fullName evidence="2">ATP-grasp domain-containing protein</fullName>
    </recommendedName>
</protein>